<proteinExistence type="predicted"/>
<evidence type="ECO:0000313" key="4">
    <source>
        <dbReference type="Proteomes" id="UP000803844"/>
    </source>
</evidence>
<dbReference type="PANTHER" id="PTHR38788:SF3">
    <property type="entry name" value="CLR5 DOMAIN-CONTAINING PROTEIN"/>
    <property type="match status" value="1"/>
</dbReference>
<feature type="compositionally biased region" description="Acidic residues" evidence="1">
    <location>
        <begin position="92"/>
        <end position="109"/>
    </location>
</feature>
<feature type="compositionally biased region" description="Low complexity" evidence="1">
    <location>
        <begin position="59"/>
        <end position="91"/>
    </location>
</feature>
<organism evidence="3 4">
    <name type="scientific">Cryphonectria parasitica (strain ATCC 38755 / EP155)</name>
    <dbReference type="NCBI Taxonomy" id="660469"/>
    <lineage>
        <taxon>Eukaryota</taxon>
        <taxon>Fungi</taxon>
        <taxon>Dikarya</taxon>
        <taxon>Ascomycota</taxon>
        <taxon>Pezizomycotina</taxon>
        <taxon>Sordariomycetes</taxon>
        <taxon>Sordariomycetidae</taxon>
        <taxon>Diaporthales</taxon>
        <taxon>Cryphonectriaceae</taxon>
        <taxon>Cryphonectria-Endothia species complex</taxon>
        <taxon>Cryphonectria</taxon>
    </lineage>
</organism>
<gene>
    <name evidence="3" type="ORF">M406DRAFT_109056</name>
</gene>
<dbReference type="InterPro" id="IPR025676">
    <property type="entry name" value="Clr5_dom"/>
</dbReference>
<sequence length="645" mass="71587">MAFIHQHAQAPGAALNQGRHRETAGGGGGGGSPALHPLIMPVSPSTSSTDTAGYANPRSASSPYSATSTTTTATTSSSSSTMFSPSLPNDQNYDDGDDDDDNDDDDVGDNDNASSATTIPRTAAAAGAATTAAALPARSAAKGVKTGRTPSRYDWSKYMTTIKRLYIDEDKTLREVLEIMEREHNFIATPRMVKTRLKKWGYTKNVSVKTEEVQSLMELIIDAENQGDVRRNSTEVTLATGRVVGLDRVAAHLRRKRLPSHVVQKASSHLTMIRYGRSPSPRATLIDSPAAFLVSEHILTDLHSYVYAHSGDPGRENMVTTSNAQDKPVYDLVISARNFIAQDKMPEALALLRKAPDQIKQLLSSNLMTIPRCLFLLFINLLSIPGIQQLSENIKQRLNLVIKALVRYVAALATDSTTLNWPEGHPLRRVLLNLNQADDEDLLEVLIRGYKRILLSFESFPDASTRGRTVPAWLDLGNAVGFETIPVENLEAALWKDYESRRASSAQQKPPVQQVFWMAELERQKVRARRIPTQRLQELYKMTLEACEDNDDEYTLLAELNCHYYLAGLYQQQDQRALAEDHMRQSIDRCNLRGETGSAARLMTELQGWMREWGEKEKVEAMQHEITGQMSNLGLDLSGSEEDEL</sequence>
<name>A0A9P4Y0D3_CRYP1</name>
<dbReference type="RefSeq" id="XP_040774791.1">
    <property type="nucleotide sequence ID" value="XM_040915331.1"/>
</dbReference>
<dbReference type="GeneID" id="63832460"/>
<accession>A0A9P4Y0D3</accession>
<dbReference type="AlphaFoldDB" id="A0A9P4Y0D3"/>
<dbReference type="Proteomes" id="UP000803844">
    <property type="component" value="Unassembled WGS sequence"/>
</dbReference>
<dbReference type="OrthoDB" id="5308957at2759"/>
<feature type="region of interest" description="Disordered" evidence="1">
    <location>
        <begin position="1"/>
        <end position="121"/>
    </location>
</feature>
<evidence type="ECO:0000313" key="3">
    <source>
        <dbReference type="EMBL" id="KAF3763830.1"/>
    </source>
</evidence>
<dbReference type="Pfam" id="PF14420">
    <property type="entry name" value="Clr5"/>
    <property type="match status" value="1"/>
</dbReference>
<reference evidence="3" key="1">
    <citation type="journal article" date="2020" name="Phytopathology">
        <title>Genome sequence of the chestnut blight fungus Cryphonectria parasitica EP155: A fundamental resource for an archetypical invasive plant pathogen.</title>
        <authorList>
            <person name="Crouch J.A."/>
            <person name="Dawe A."/>
            <person name="Aerts A."/>
            <person name="Barry K."/>
            <person name="Churchill A.C.L."/>
            <person name="Grimwood J."/>
            <person name="Hillman B."/>
            <person name="Milgroom M.G."/>
            <person name="Pangilinan J."/>
            <person name="Smith M."/>
            <person name="Salamov A."/>
            <person name="Schmutz J."/>
            <person name="Yadav J."/>
            <person name="Grigoriev I.V."/>
            <person name="Nuss D."/>
        </authorList>
    </citation>
    <scope>NUCLEOTIDE SEQUENCE</scope>
    <source>
        <strain evidence="3">EP155</strain>
    </source>
</reference>
<evidence type="ECO:0000256" key="1">
    <source>
        <dbReference type="SAM" id="MobiDB-lite"/>
    </source>
</evidence>
<feature type="compositionally biased region" description="Low complexity" evidence="1">
    <location>
        <begin position="110"/>
        <end position="121"/>
    </location>
</feature>
<protein>
    <recommendedName>
        <fullName evidence="2">Clr5 domain-containing protein</fullName>
    </recommendedName>
</protein>
<evidence type="ECO:0000259" key="2">
    <source>
        <dbReference type="Pfam" id="PF14420"/>
    </source>
</evidence>
<feature type="domain" description="Clr5" evidence="2">
    <location>
        <begin position="152"/>
        <end position="204"/>
    </location>
</feature>
<comment type="caution">
    <text evidence="3">The sequence shown here is derived from an EMBL/GenBank/DDBJ whole genome shotgun (WGS) entry which is preliminary data.</text>
</comment>
<keyword evidence="4" id="KW-1185">Reference proteome</keyword>
<dbReference type="EMBL" id="MU032349">
    <property type="protein sequence ID" value="KAF3763830.1"/>
    <property type="molecule type" value="Genomic_DNA"/>
</dbReference>
<dbReference type="PANTHER" id="PTHR38788">
    <property type="entry name" value="CLR5 DOMAIN-CONTAINING PROTEIN"/>
    <property type="match status" value="1"/>
</dbReference>